<evidence type="ECO:0000313" key="6">
    <source>
        <dbReference type="Proteomes" id="UP000036503"/>
    </source>
</evidence>
<dbReference type="Proteomes" id="UP000036503">
    <property type="component" value="Unassembled WGS sequence"/>
</dbReference>
<keyword evidence="3" id="KW-0786">Thiamine pyrophosphate</keyword>
<dbReference type="PANTHER" id="PTHR47514">
    <property type="entry name" value="TRANSKETOLASE N-TERMINAL SECTION-RELATED"/>
    <property type="match status" value="1"/>
</dbReference>
<dbReference type="InParanoid" id="A0A0J6WWE5"/>
<evidence type="ECO:0000256" key="2">
    <source>
        <dbReference type="ARBA" id="ARBA00007131"/>
    </source>
</evidence>
<dbReference type="RefSeq" id="WP_048514263.1">
    <property type="nucleotide sequence ID" value="NZ_FUXD01000021.1"/>
</dbReference>
<dbReference type="InterPro" id="IPR005474">
    <property type="entry name" value="Transketolase_N"/>
</dbReference>
<evidence type="ECO:0000313" key="5">
    <source>
        <dbReference type="EMBL" id="KMO86513.1"/>
    </source>
</evidence>
<dbReference type="PANTHER" id="PTHR47514:SF1">
    <property type="entry name" value="TRANSKETOLASE N-TERMINAL SECTION-RELATED"/>
    <property type="match status" value="1"/>
</dbReference>
<comment type="similarity">
    <text evidence="2">Belongs to the transketolase family.</text>
</comment>
<dbReference type="InterPro" id="IPR029061">
    <property type="entry name" value="THDP-binding"/>
</dbReference>
<dbReference type="PATRIC" id="fig|1122219.3.peg.1222"/>
<dbReference type="STRING" id="39029.BSR42_00180"/>
<evidence type="ECO:0000256" key="3">
    <source>
        <dbReference type="ARBA" id="ARBA00023052"/>
    </source>
</evidence>
<dbReference type="CDD" id="cd02012">
    <property type="entry name" value="TPP_TK"/>
    <property type="match status" value="1"/>
</dbReference>
<protein>
    <submittedName>
        <fullName evidence="5">Transketolase</fullName>
    </submittedName>
</protein>
<keyword evidence="6" id="KW-1185">Reference proteome</keyword>
<accession>A0A0J6WWE5</accession>
<gene>
    <name evidence="5" type="ORF">AB840_07730</name>
</gene>
<organism evidence="5 6">
    <name type="scientific">Megasphaera cerevisiae DSM 20462</name>
    <dbReference type="NCBI Taxonomy" id="1122219"/>
    <lineage>
        <taxon>Bacteria</taxon>
        <taxon>Bacillati</taxon>
        <taxon>Bacillota</taxon>
        <taxon>Negativicutes</taxon>
        <taxon>Veillonellales</taxon>
        <taxon>Veillonellaceae</taxon>
        <taxon>Megasphaera</taxon>
    </lineage>
</organism>
<dbReference type="Gene3D" id="3.40.50.970">
    <property type="match status" value="1"/>
</dbReference>
<reference evidence="5 6" key="1">
    <citation type="submission" date="2015-06" db="EMBL/GenBank/DDBJ databases">
        <title>Draft genome sequence of beer spoilage bacterium Megasphaera cerevisiae type strain 20462.</title>
        <authorList>
            <person name="Kutumbaka K."/>
            <person name="Pasmowitz J."/>
            <person name="Mategko J."/>
            <person name="Reyes D."/>
            <person name="Friedrich A."/>
            <person name="Han S."/>
            <person name="Martens-Habbena W."/>
            <person name="Neal-McKinney J."/>
            <person name="Janagama H.K."/>
            <person name="Nadala C."/>
            <person name="Samadpour M."/>
        </authorList>
    </citation>
    <scope>NUCLEOTIDE SEQUENCE [LARGE SCALE GENOMIC DNA]</scope>
    <source>
        <strain evidence="5 6">DSM 20462</strain>
    </source>
</reference>
<evidence type="ECO:0000259" key="4">
    <source>
        <dbReference type="Pfam" id="PF00456"/>
    </source>
</evidence>
<feature type="domain" description="Transketolase N-terminal" evidence="4">
    <location>
        <begin position="7"/>
        <end position="266"/>
    </location>
</feature>
<comment type="cofactor">
    <cofactor evidence="1">
        <name>thiamine diphosphate</name>
        <dbReference type="ChEBI" id="CHEBI:58937"/>
    </cofactor>
</comment>
<proteinExistence type="inferred from homology"/>
<evidence type="ECO:0000256" key="1">
    <source>
        <dbReference type="ARBA" id="ARBA00001964"/>
    </source>
</evidence>
<name>A0A0J6WWE5_9FIRM</name>
<comment type="caution">
    <text evidence="5">The sequence shown here is derived from an EMBL/GenBank/DDBJ whole genome shotgun (WGS) entry which is preliminary data.</text>
</comment>
<sequence length="273" mass="30582">MMNELQQLCRQIRKDTVRSIYLAGSGHPGSSLSAVEILVTLYFTDVFHCFPDQPQQPQRDRFILSKGHAAPAYYSVLAHRGFFSECQLSTLRVIGSALQGHPNMEKLPCLDCSAGSLGQGLSIANGMAYAFKYRHEPQRVYCLIGDGEQQEGQIWEAALFAPQYQLDNVCLIVDCNGMQLVDAVDDIKNMHPMDKKWQSFGWHVIKTDGHDIGALHDAFIRAKKCKGRPTVILAHTVKGKGVSYMENQAKWHGTAPNEAQYKEAMRELSREVP</sequence>
<dbReference type="SUPFAM" id="SSF52518">
    <property type="entry name" value="Thiamin diphosphate-binding fold (THDP-binding)"/>
    <property type="match status" value="1"/>
</dbReference>
<dbReference type="OrthoDB" id="8732661at2"/>
<dbReference type="AlphaFoldDB" id="A0A0J6WWE5"/>
<dbReference type="EMBL" id="LEKT01000021">
    <property type="protein sequence ID" value="KMO86513.1"/>
    <property type="molecule type" value="Genomic_DNA"/>
</dbReference>
<dbReference type="Pfam" id="PF00456">
    <property type="entry name" value="Transketolase_N"/>
    <property type="match status" value="1"/>
</dbReference>